<feature type="transmembrane region" description="Helical" evidence="9">
    <location>
        <begin position="6"/>
        <end position="33"/>
    </location>
</feature>
<keyword evidence="3 9" id="KW-0812">Transmembrane</keyword>
<evidence type="ECO:0000256" key="2">
    <source>
        <dbReference type="ARBA" id="ARBA00022475"/>
    </source>
</evidence>
<dbReference type="Gene3D" id="1.20.1070.10">
    <property type="entry name" value="Rhodopsin 7-helix transmembrane proteins"/>
    <property type="match status" value="1"/>
</dbReference>
<feature type="transmembrane region" description="Helical" evidence="9">
    <location>
        <begin position="305"/>
        <end position="325"/>
    </location>
</feature>
<evidence type="ECO:0000256" key="4">
    <source>
        <dbReference type="ARBA" id="ARBA00022989"/>
    </source>
</evidence>
<dbReference type="PRINTS" id="PR00237">
    <property type="entry name" value="GPCRRHODOPSN"/>
</dbReference>
<protein>
    <recommendedName>
        <fullName evidence="10">G-protein coupled receptors family 1 profile domain-containing protein</fullName>
    </recommendedName>
</protein>
<feature type="transmembrane region" description="Helical" evidence="9">
    <location>
        <begin position="45"/>
        <end position="69"/>
    </location>
</feature>
<evidence type="ECO:0000256" key="8">
    <source>
        <dbReference type="ARBA" id="ARBA00023224"/>
    </source>
</evidence>
<keyword evidence="2" id="KW-1003">Cell membrane</keyword>
<sequence>MQLYEQYAVTTVFVCPLYLATIILGSLGTGIVIHAYVTDKATHKAFTFLLTNLAIADLIVCSLFTPLLFCYRVHETAGIIGFTPLCELCLFLSMSSTSLIFLVFPLLAYCRKDAMLLPDHPRFSLERARTVTRVFWVLSILSGVMMVVMAWCDLANKDSVFPYLYRCLIINQSLDLHAQVFLGYSIPLFGLSITVTFIIYIQIYCSKSSPTVTLSFEEWQTTKVCFCSAVIYVVCWTPFVLVQMSGVFGTYTELHFNLHGMSSAIGVLGSALSSWLYIMGIPYYKAEMKRFHRLDKNSIDISGKGSALAGFYVCFFLHVFTLWNYGNFVDSLSQMFRRLNSPVSN</sequence>
<comment type="subcellular location">
    <subcellularLocation>
        <location evidence="1">Cell membrane</location>
        <topology evidence="1">Multi-pass membrane protein</topology>
    </subcellularLocation>
</comment>
<evidence type="ECO:0000256" key="3">
    <source>
        <dbReference type="ARBA" id="ARBA00022692"/>
    </source>
</evidence>
<dbReference type="EMBL" id="CALNXI010001724">
    <property type="protein sequence ID" value="CAH3175782.1"/>
    <property type="molecule type" value="Genomic_DNA"/>
</dbReference>
<dbReference type="SUPFAM" id="SSF81321">
    <property type="entry name" value="Family A G protein-coupled receptor-like"/>
    <property type="match status" value="1"/>
</dbReference>
<dbReference type="Pfam" id="PF00001">
    <property type="entry name" value="7tm_1"/>
    <property type="match status" value="1"/>
</dbReference>
<accession>A0ABN8R9U9</accession>
<keyword evidence="5" id="KW-0297">G-protein coupled receptor</keyword>
<evidence type="ECO:0000256" key="7">
    <source>
        <dbReference type="ARBA" id="ARBA00023170"/>
    </source>
</evidence>
<dbReference type="CDD" id="cd00637">
    <property type="entry name" value="7tm_classA_rhodopsin-like"/>
    <property type="match status" value="1"/>
</dbReference>
<dbReference type="PROSITE" id="PS50262">
    <property type="entry name" value="G_PROTEIN_RECEP_F1_2"/>
    <property type="match status" value="1"/>
</dbReference>
<evidence type="ECO:0000256" key="9">
    <source>
        <dbReference type="SAM" id="Phobius"/>
    </source>
</evidence>
<dbReference type="PANTHER" id="PTHR24228:SF59">
    <property type="entry name" value="NEUROPEPTIDE RECEPTOR 15"/>
    <property type="match status" value="1"/>
</dbReference>
<proteinExistence type="predicted"/>
<comment type="caution">
    <text evidence="11">The sequence shown here is derived from an EMBL/GenBank/DDBJ whole genome shotgun (WGS) entry which is preliminary data.</text>
</comment>
<reference evidence="11 12" key="1">
    <citation type="submission" date="2022-05" db="EMBL/GenBank/DDBJ databases">
        <authorList>
            <consortium name="Genoscope - CEA"/>
            <person name="William W."/>
        </authorList>
    </citation>
    <scope>NUCLEOTIDE SEQUENCE [LARGE SCALE GENOMIC DNA]</scope>
</reference>
<dbReference type="Proteomes" id="UP001159427">
    <property type="component" value="Unassembled WGS sequence"/>
</dbReference>
<dbReference type="PANTHER" id="PTHR24228">
    <property type="entry name" value="B2 BRADYKININ RECEPTOR/ANGIOTENSIN II RECEPTOR"/>
    <property type="match status" value="1"/>
</dbReference>
<evidence type="ECO:0000256" key="5">
    <source>
        <dbReference type="ARBA" id="ARBA00023040"/>
    </source>
</evidence>
<evidence type="ECO:0000256" key="1">
    <source>
        <dbReference type="ARBA" id="ARBA00004651"/>
    </source>
</evidence>
<name>A0ABN8R9U9_9CNID</name>
<dbReference type="InterPro" id="IPR017452">
    <property type="entry name" value="GPCR_Rhodpsn_7TM"/>
</dbReference>
<feature type="transmembrane region" description="Helical" evidence="9">
    <location>
        <begin position="224"/>
        <end position="244"/>
    </location>
</feature>
<feature type="transmembrane region" description="Helical" evidence="9">
    <location>
        <begin position="181"/>
        <end position="203"/>
    </location>
</feature>
<evidence type="ECO:0000313" key="11">
    <source>
        <dbReference type="EMBL" id="CAH3175782.1"/>
    </source>
</evidence>
<evidence type="ECO:0000256" key="6">
    <source>
        <dbReference type="ARBA" id="ARBA00023136"/>
    </source>
</evidence>
<evidence type="ECO:0000259" key="10">
    <source>
        <dbReference type="PROSITE" id="PS50262"/>
    </source>
</evidence>
<keyword evidence="6 9" id="KW-0472">Membrane</keyword>
<keyword evidence="4 9" id="KW-1133">Transmembrane helix</keyword>
<organism evidence="11 12">
    <name type="scientific">Porites evermanni</name>
    <dbReference type="NCBI Taxonomy" id="104178"/>
    <lineage>
        <taxon>Eukaryota</taxon>
        <taxon>Metazoa</taxon>
        <taxon>Cnidaria</taxon>
        <taxon>Anthozoa</taxon>
        <taxon>Hexacorallia</taxon>
        <taxon>Scleractinia</taxon>
        <taxon>Fungiina</taxon>
        <taxon>Poritidae</taxon>
        <taxon>Porites</taxon>
    </lineage>
</organism>
<gene>
    <name evidence="11" type="ORF">PEVE_00010313</name>
</gene>
<keyword evidence="7" id="KW-0675">Receptor</keyword>
<keyword evidence="12" id="KW-1185">Reference proteome</keyword>
<feature type="transmembrane region" description="Helical" evidence="9">
    <location>
        <begin position="89"/>
        <end position="110"/>
    </location>
</feature>
<feature type="transmembrane region" description="Helical" evidence="9">
    <location>
        <begin position="264"/>
        <end position="284"/>
    </location>
</feature>
<feature type="transmembrane region" description="Helical" evidence="9">
    <location>
        <begin position="131"/>
        <end position="151"/>
    </location>
</feature>
<feature type="domain" description="G-protein coupled receptors family 1 profile" evidence="10">
    <location>
        <begin position="28"/>
        <end position="277"/>
    </location>
</feature>
<dbReference type="InterPro" id="IPR000276">
    <property type="entry name" value="GPCR_Rhodpsn"/>
</dbReference>
<evidence type="ECO:0000313" key="12">
    <source>
        <dbReference type="Proteomes" id="UP001159427"/>
    </source>
</evidence>
<keyword evidence="8" id="KW-0807">Transducer</keyword>